<evidence type="ECO:0000313" key="2">
    <source>
        <dbReference type="Proteomes" id="UP000218334"/>
    </source>
</evidence>
<proteinExistence type="predicted"/>
<sequence>MTLQPSGPPIHRLPTEILIQIFDWALVDALSDSRSAVQCPWTLGHVCSQWRQTTHSFPSPWSKLRIHITESSSFIRLGRLTPISPHGSIHFTAGLDYALSRSGTYPLSFRVEFSDWEDYSQELLIRLASLSHRWEDIIVIAPAETFNALFELLGSALLPLLQSIRFQSSSRFYWDHMPAKDSCTAFQTAPRLRSAVLNPALMLRLPSSHITELRISYPEPEDLPIILGQLPCLELFGLTGFKPWNIDDPTPTLHTALRKVEIPSLDHLAFFTLPLLTHLCISTITQSWNRETVASFLNRSSCAILHLQISLGSSLSRNVQAVLSLFRYVKNLHIGIERYRDLFDNLLKDSLLLPNLERLQFLGDSVNECNLRDVLALGDARSNTLRFIDIGVCSRVEPIENEDRLEIGKRLMHIGLRLNLDVKEKPPRNTFIHANRDHHCIMM</sequence>
<dbReference type="EMBL" id="KZ293448">
    <property type="protein sequence ID" value="PBK64926.1"/>
    <property type="molecule type" value="Genomic_DNA"/>
</dbReference>
<dbReference type="STRING" id="1076256.A0A2H3BPD0"/>
<dbReference type="Proteomes" id="UP000218334">
    <property type="component" value="Unassembled WGS sequence"/>
</dbReference>
<gene>
    <name evidence="1" type="ORF">ARMSODRAFT_448224</name>
</gene>
<reference evidence="2" key="1">
    <citation type="journal article" date="2017" name="Nat. Ecol. Evol.">
        <title>Genome expansion and lineage-specific genetic innovations in the forest pathogenic fungi Armillaria.</title>
        <authorList>
            <person name="Sipos G."/>
            <person name="Prasanna A.N."/>
            <person name="Walter M.C."/>
            <person name="O'Connor E."/>
            <person name="Balint B."/>
            <person name="Krizsan K."/>
            <person name="Kiss B."/>
            <person name="Hess J."/>
            <person name="Varga T."/>
            <person name="Slot J."/>
            <person name="Riley R."/>
            <person name="Boka B."/>
            <person name="Rigling D."/>
            <person name="Barry K."/>
            <person name="Lee J."/>
            <person name="Mihaltcheva S."/>
            <person name="LaButti K."/>
            <person name="Lipzen A."/>
            <person name="Waldron R."/>
            <person name="Moloney N.M."/>
            <person name="Sperisen C."/>
            <person name="Kredics L."/>
            <person name="Vagvoelgyi C."/>
            <person name="Patrignani A."/>
            <person name="Fitzpatrick D."/>
            <person name="Nagy I."/>
            <person name="Doyle S."/>
            <person name="Anderson J.B."/>
            <person name="Grigoriev I.V."/>
            <person name="Gueldener U."/>
            <person name="Muensterkoetter M."/>
            <person name="Nagy L.G."/>
        </authorList>
    </citation>
    <scope>NUCLEOTIDE SEQUENCE [LARGE SCALE GENOMIC DNA]</scope>
    <source>
        <strain evidence="2">28-4</strain>
    </source>
</reference>
<dbReference type="Gene3D" id="1.20.1280.50">
    <property type="match status" value="1"/>
</dbReference>
<organism evidence="1 2">
    <name type="scientific">Armillaria solidipes</name>
    <dbReference type="NCBI Taxonomy" id="1076256"/>
    <lineage>
        <taxon>Eukaryota</taxon>
        <taxon>Fungi</taxon>
        <taxon>Dikarya</taxon>
        <taxon>Basidiomycota</taxon>
        <taxon>Agaricomycotina</taxon>
        <taxon>Agaricomycetes</taxon>
        <taxon>Agaricomycetidae</taxon>
        <taxon>Agaricales</taxon>
        <taxon>Marasmiineae</taxon>
        <taxon>Physalacriaceae</taxon>
        <taxon>Armillaria</taxon>
    </lineage>
</organism>
<protein>
    <submittedName>
        <fullName evidence="1">Uncharacterized protein</fullName>
    </submittedName>
</protein>
<evidence type="ECO:0000313" key="1">
    <source>
        <dbReference type="EMBL" id="PBK64926.1"/>
    </source>
</evidence>
<name>A0A2H3BPD0_9AGAR</name>
<accession>A0A2H3BPD0</accession>
<dbReference type="AlphaFoldDB" id="A0A2H3BPD0"/>
<keyword evidence="2" id="KW-1185">Reference proteome</keyword>